<dbReference type="Gene3D" id="3.40.30.10">
    <property type="entry name" value="Glutaredoxin"/>
    <property type="match status" value="1"/>
</dbReference>
<dbReference type="PANTHER" id="PTHR44051:SF8">
    <property type="entry name" value="GLUTATHIONE S-TRANSFERASE GSTA"/>
    <property type="match status" value="1"/>
</dbReference>
<sequence length="200" mass="22971">MMKPILTTLRWVPPFAHGYVKDLRVRWALEEIGIAYETKLIGPEDQPTMEYRKIQPYGQVPAYEEDSLKIFESGAIALHIAHKSELLLPVEATARARAIVWMFSAHTSIEPYIHNIGSEMLTSRLKDLTSWLEGKDYLEDRFTIGDLIMTTVLRDLGDDDIIMKNPVLLAYRSRCEGRPAFKKALNDQLEVFNKHKPKEA</sequence>
<dbReference type="SUPFAM" id="SSF52833">
    <property type="entry name" value="Thioredoxin-like"/>
    <property type="match status" value="1"/>
</dbReference>
<dbReference type="InterPro" id="IPR004045">
    <property type="entry name" value="Glutathione_S-Trfase_N"/>
</dbReference>
<evidence type="ECO:0000259" key="1">
    <source>
        <dbReference type="PROSITE" id="PS50404"/>
    </source>
</evidence>
<organism evidence="2 3">
    <name type="scientific">Bacteriovorax antarcticus</name>
    <dbReference type="NCBI Taxonomy" id="3088717"/>
    <lineage>
        <taxon>Bacteria</taxon>
        <taxon>Pseudomonadati</taxon>
        <taxon>Bdellovibrionota</taxon>
        <taxon>Bacteriovoracia</taxon>
        <taxon>Bacteriovoracales</taxon>
        <taxon>Bacteriovoracaceae</taxon>
        <taxon>Bacteriovorax</taxon>
    </lineage>
</organism>
<dbReference type="InterPro" id="IPR036249">
    <property type="entry name" value="Thioredoxin-like_sf"/>
</dbReference>
<dbReference type="Pfam" id="PF02798">
    <property type="entry name" value="GST_N"/>
    <property type="match status" value="1"/>
</dbReference>
<accession>A0ABU5VW18</accession>
<dbReference type="RefSeq" id="WP_323577197.1">
    <property type="nucleotide sequence ID" value="NZ_JAYGJQ010000002.1"/>
</dbReference>
<dbReference type="SFLD" id="SFLDS00019">
    <property type="entry name" value="Glutathione_Transferase_(cytos"/>
    <property type="match status" value="1"/>
</dbReference>
<dbReference type="InterPro" id="IPR040079">
    <property type="entry name" value="Glutathione_S-Trfase"/>
</dbReference>
<gene>
    <name evidence="2" type="ORF">SHI21_13650</name>
</gene>
<dbReference type="InterPro" id="IPR036282">
    <property type="entry name" value="Glutathione-S-Trfase_C_sf"/>
</dbReference>
<protein>
    <submittedName>
        <fullName evidence="2">Glutathione S-transferase family protein</fullName>
    </submittedName>
</protein>
<comment type="caution">
    <text evidence="2">The sequence shown here is derived from an EMBL/GenBank/DDBJ whole genome shotgun (WGS) entry which is preliminary data.</text>
</comment>
<name>A0ABU5VW18_9BACT</name>
<dbReference type="EMBL" id="JAYGJQ010000002">
    <property type="protein sequence ID" value="MEA9357264.1"/>
    <property type="molecule type" value="Genomic_DNA"/>
</dbReference>
<dbReference type="Proteomes" id="UP001302274">
    <property type="component" value="Unassembled WGS sequence"/>
</dbReference>
<dbReference type="SUPFAM" id="SSF47616">
    <property type="entry name" value="GST C-terminal domain-like"/>
    <property type="match status" value="1"/>
</dbReference>
<proteinExistence type="predicted"/>
<dbReference type="PANTHER" id="PTHR44051">
    <property type="entry name" value="GLUTATHIONE S-TRANSFERASE-RELATED"/>
    <property type="match status" value="1"/>
</dbReference>
<reference evidence="2 3" key="1">
    <citation type="submission" date="2023-11" db="EMBL/GenBank/DDBJ databases">
        <title>A Novel Polar Bacteriovorax (B. antarcticus) Isolated from the Biocrust in Antarctica.</title>
        <authorList>
            <person name="Mun W."/>
            <person name="Choi S.Y."/>
            <person name="Mitchell R.J."/>
        </authorList>
    </citation>
    <scope>NUCLEOTIDE SEQUENCE [LARGE SCALE GENOMIC DNA]</scope>
    <source>
        <strain evidence="2 3">PP10</strain>
    </source>
</reference>
<dbReference type="PROSITE" id="PS50404">
    <property type="entry name" value="GST_NTER"/>
    <property type="match status" value="1"/>
</dbReference>
<keyword evidence="3" id="KW-1185">Reference proteome</keyword>
<evidence type="ECO:0000313" key="3">
    <source>
        <dbReference type="Proteomes" id="UP001302274"/>
    </source>
</evidence>
<dbReference type="CDD" id="cd03046">
    <property type="entry name" value="GST_N_GTT1_like"/>
    <property type="match status" value="1"/>
</dbReference>
<evidence type="ECO:0000313" key="2">
    <source>
        <dbReference type="EMBL" id="MEA9357264.1"/>
    </source>
</evidence>
<dbReference type="Gene3D" id="1.20.1050.10">
    <property type="match status" value="1"/>
</dbReference>
<feature type="domain" description="GST N-terminal" evidence="1">
    <location>
        <begin position="24"/>
        <end position="88"/>
    </location>
</feature>